<protein>
    <submittedName>
        <fullName evidence="3">XRE family transcriptional regulator</fullName>
    </submittedName>
</protein>
<feature type="domain" description="HTH cro/C1-type" evidence="2">
    <location>
        <begin position="20"/>
        <end position="74"/>
    </location>
</feature>
<gene>
    <name evidence="3" type="ORF">RFM68_26385</name>
</gene>
<evidence type="ECO:0000313" key="3">
    <source>
        <dbReference type="EMBL" id="MDX8528013.1"/>
    </source>
</evidence>
<reference evidence="3 4" key="1">
    <citation type="submission" date="2023-08" db="EMBL/GenBank/DDBJ databases">
        <title>Implementing the SeqCode for naming new Mesorhizobium species isolated from Vachellia karroo root nodules.</title>
        <authorList>
            <person name="Van Lill M."/>
        </authorList>
    </citation>
    <scope>NUCLEOTIDE SEQUENCE [LARGE SCALE GENOMIC DNA]</scope>
    <source>
        <strain evidence="3 4">MSK 1335</strain>
    </source>
</reference>
<evidence type="ECO:0000256" key="1">
    <source>
        <dbReference type="ARBA" id="ARBA00007227"/>
    </source>
</evidence>
<dbReference type="SMART" id="SM00530">
    <property type="entry name" value="HTH_XRE"/>
    <property type="match status" value="1"/>
</dbReference>
<dbReference type="CDD" id="cd00093">
    <property type="entry name" value="HTH_XRE"/>
    <property type="match status" value="1"/>
</dbReference>
<dbReference type="InterPro" id="IPR010359">
    <property type="entry name" value="IrrE_HExxH"/>
</dbReference>
<evidence type="ECO:0000313" key="4">
    <source>
        <dbReference type="Proteomes" id="UP001276840"/>
    </source>
</evidence>
<dbReference type="Proteomes" id="UP001276840">
    <property type="component" value="Unassembled WGS sequence"/>
</dbReference>
<name>A0ABU4ZVE0_9HYPH</name>
<dbReference type="RefSeq" id="WP_320235953.1">
    <property type="nucleotide sequence ID" value="NZ_JAVIJF010000022.1"/>
</dbReference>
<evidence type="ECO:0000259" key="2">
    <source>
        <dbReference type="PROSITE" id="PS50943"/>
    </source>
</evidence>
<dbReference type="Pfam" id="PF01381">
    <property type="entry name" value="HTH_3"/>
    <property type="match status" value="1"/>
</dbReference>
<dbReference type="Pfam" id="PF06114">
    <property type="entry name" value="Peptidase_M78"/>
    <property type="match status" value="1"/>
</dbReference>
<dbReference type="Gene3D" id="1.10.10.2910">
    <property type="match status" value="1"/>
</dbReference>
<dbReference type="InterPro" id="IPR001387">
    <property type="entry name" value="Cro/C1-type_HTH"/>
</dbReference>
<dbReference type="InterPro" id="IPR052345">
    <property type="entry name" value="Rad_response_metalloprotease"/>
</dbReference>
<keyword evidence="4" id="KW-1185">Reference proteome</keyword>
<dbReference type="PANTHER" id="PTHR43236:SF1">
    <property type="entry name" value="BLL7220 PROTEIN"/>
    <property type="match status" value="1"/>
</dbReference>
<organism evidence="3 4">
    <name type="scientific">Mesorhizobium montanum</name>
    <dbReference type="NCBI Taxonomy" id="3072323"/>
    <lineage>
        <taxon>Bacteria</taxon>
        <taxon>Pseudomonadati</taxon>
        <taxon>Pseudomonadota</taxon>
        <taxon>Alphaproteobacteria</taxon>
        <taxon>Hyphomicrobiales</taxon>
        <taxon>Phyllobacteriaceae</taxon>
        <taxon>Mesorhizobium</taxon>
    </lineage>
</organism>
<proteinExistence type="inferred from homology"/>
<dbReference type="PROSITE" id="PS50943">
    <property type="entry name" value="HTH_CROC1"/>
    <property type="match status" value="1"/>
</dbReference>
<dbReference type="EMBL" id="JAVIJF010000022">
    <property type="protein sequence ID" value="MDX8528013.1"/>
    <property type="molecule type" value="Genomic_DNA"/>
</dbReference>
<dbReference type="Gene3D" id="1.10.260.40">
    <property type="entry name" value="lambda repressor-like DNA-binding domains"/>
    <property type="match status" value="1"/>
</dbReference>
<comment type="caution">
    <text evidence="3">The sequence shown here is derived from an EMBL/GenBank/DDBJ whole genome shotgun (WGS) entry which is preliminary data.</text>
</comment>
<accession>A0ABU4ZVE0</accession>
<comment type="similarity">
    <text evidence="1">Belongs to the short-chain fatty acyl-CoA assimilation regulator (ScfR) family.</text>
</comment>
<dbReference type="InterPro" id="IPR010982">
    <property type="entry name" value="Lambda_DNA-bd_dom_sf"/>
</dbReference>
<dbReference type="SUPFAM" id="SSF47413">
    <property type="entry name" value="lambda repressor-like DNA-binding domains"/>
    <property type="match status" value="1"/>
</dbReference>
<sequence length="381" mass="43108">MNDLFSADRRNLPRVIPERIREAREARGLQIEAFSELLDITKQAVSRLESGLSAPSGETFGRIIAVTRQPPAFFTTPRQRAADGILPFWRSLKRVELHHRKRIARRLEWASDVVAYLERFIDLPTIDLPSLDFEPASQSIEQIEAAADALRSAWSLGRGPIRDLSAIMELHGFILIHEAVDCADMDAVSCWQSGRPYVLFSSDVTSGPRTAYNLAHELGHMLLHSSVAVTSDNINEIERQANRFASALLLPQDTFSREVLGTSLSHFEFLKQKWGVSIAAMAYRCKDLELINVNQHGYIMRQLNMKRIRNHEPLDELFQTREPTILESSIKMLLDHGVQTKDQLEEALALSLGDIERLCGLPKGHLDTRVVPFTPRLRNSN</sequence>
<dbReference type="PANTHER" id="PTHR43236">
    <property type="entry name" value="ANTITOXIN HIGA1"/>
    <property type="match status" value="1"/>
</dbReference>